<gene>
    <name evidence="4" type="ORF">CCMP2556_LOCUS42462</name>
</gene>
<evidence type="ECO:0000313" key="5">
    <source>
        <dbReference type="Proteomes" id="UP001642484"/>
    </source>
</evidence>
<dbReference type="Proteomes" id="UP001642484">
    <property type="component" value="Unassembled WGS sequence"/>
</dbReference>
<evidence type="ECO:0000313" key="4">
    <source>
        <dbReference type="EMBL" id="CAK9087961.1"/>
    </source>
</evidence>
<dbReference type="EMBL" id="CAXAMN010024584">
    <property type="protein sequence ID" value="CAK9087961.1"/>
    <property type="molecule type" value="Genomic_DNA"/>
</dbReference>
<keyword evidence="3" id="KW-1133">Transmembrane helix</keyword>
<keyword evidence="3" id="KW-0472">Membrane</keyword>
<evidence type="ECO:0000256" key="3">
    <source>
        <dbReference type="SAM" id="Phobius"/>
    </source>
</evidence>
<keyword evidence="3" id="KW-0812">Transmembrane</keyword>
<feature type="transmembrane region" description="Helical" evidence="3">
    <location>
        <begin position="82"/>
        <end position="101"/>
    </location>
</feature>
<accession>A0ABP0QIB8</accession>
<keyword evidence="1" id="KW-0175">Coiled coil</keyword>
<feature type="transmembrane region" description="Helical" evidence="3">
    <location>
        <begin position="107"/>
        <end position="126"/>
    </location>
</feature>
<name>A0ABP0QIB8_9DINO</name>
<feature type="transmembrane region" description="Helical" evidence="3">
    <location>
        <begin position="445"/>
        <end position="462"/>
    </location>
</feature>
<feature type="region of interest" description="Disordered" evidence="2">
    <location>
        <begin position="483"/>
        <end position="505"/>
    </location>
</feature>
<keyword evidence="5" id="KW-1185">Reference proteome</keyword>
<feature type="coiled-coil region" evidence="1">
    <location>
        <begin position="309"/>
        <end position="336"/>
    </location>
</feature>
<evidence type="ECO:0000256" key="1">
    <source>
        <dbReference type="SAM" id="Coils"/>
    </source>
</evidence>
<feature type="transmembrane region" description="Helical" evidence="3">
    <location>
        <begin position="25"/>
        <end position="46"/>
    </location>
</feature>
<sequence length="557" mass="62156">MSFKVAARLAAAKEVVALRMPLKSWVVWLCILMEVGSLTTMIQLGYFSHPAMLFVPFFLQALLSADRAGMTGRMVLGDSRKVVYFALFCQGYSAFGLVRAQKHARRFYIATILLRIVCWVPILLSFSANALCLTPTGLLYTTEWQWTGSKETEMEIIGRTMSNYSREALEVGSDRSVFCGLIVPGSSNYHYQLSSDAFRRPEDNPSLGEVPYREATLETFAQLPQMLQRSCVHGDFDAFMFHECMEVQGWLANLCNADAIACQMPQIGRGFLDFVTCLYITLPAFMLSGWLLLCTLSTVWFRECLLTEIHEDRELRKAVRRKAKQLQQEMMQQEATFKERAKSYFALLMFCFDLASDAVCFGQFIMTQQFGFAAAQGIIMLFAAASELWKGGPTDLLHAFRDFRKTGVPSDKYLSILHAEQTLEAPLSFLLQYYSAFFTSGSEDVTAFFTLCFSIMMSLYAISKAVYDNIHLGMEEVFDEAEELADSEPPTPSAERAQLPPPPALVSHVVANPSEGLALTAPLPPPPGLSPGMAAAIAQPPKVVVPVQLGHRLKETE</sequence>
<organism evidence="4 5">
    <name type="scientific">Durusdinium trenchii</name>
    <dbReference type="NCBI Taxonomy" id="1381693"/>
    <lineage>
        <taxon>Eukaryota</taxon>
        <taxon>Sar</taxon>
        <taxon>Alveolata</taxon>
        <taxon>Dinophyceae</taxon>
        <taxon>Suessiales</taxon>
        <taxon>Symbiodiniaceae</taxon>
        <taxon>Durusdinium</taxon>
    </lineage>
</organism>
<feature type="transmembrane region" description="Helical" evidence="3">
    <location>
        <begin position="344"/>
        <end position="365"/>
    </location>
</feature>
<protein>
    <submittedName>
        <fullName evidence="4">Uncharacterized protein</fullName>
    </submittedName>
</protein>
<reference evidence="4 5" key="1">
    <citation type="submission" date="2024-02" db="EMBL/GenBank/DDBJ databases">
        <authorList>
            <person name="Chen Y."/>
            <person name="Shah S."/>
            <person name="Dougan E. K."/>
            <person name="Thang M."/>
            <person name="Chan C."/>
        </authorList>
    </citation>
    <scope>NUCLEOTIDE SEQUENCE [LARGE SCALE GENOMIC DNA]</scope>
</reference>
<proteinExistence type="predicted"/>
<feature type="transmembrane region" description="Helical" evidence="3">
    <location>
        <begin position="271"/>
        <end position="293"/>
    </location>
</feature>
<comment type="caution">
    <text evidence="4">The sequence shown here is derived from an EMBL/GenBank/DDBJ whole genome shotgun (WGS) entry which is preliminary data.</text>
</comment>
<evidence type="ECO:0000256" key="2">
    <source>
        <dbReference type="SAM" id="MobiDB-lite"/>
    </source>
</evidence>